<evidence type="ECO:0000313" key="2">
    <source>
        <dbReference type="EMBL" id="KAK1942158.1"/>
    </source>
</evidence>
<keyword evidence="3" id="KW-1185">Reference proteome</keyword>
<evidence type="ECO:0000256" key="1">
    <source>
        <dbReference type="SAM" id="MobiDB-lite"/>
    </source>
</evidence>
<dbReference type="Proteomes" id="UP001259832">
    <property type="component" value="Unassembled WGS sequence"/>
</dbReference>
<dbReference type="EMBL" id="JASMQC010000010">
    <property type="protein sequence ID" value="KAK1942158.1"/>
    <property type="molecule type" value="Genomic_DNA"/>
</dbReference>
<feature type="region of interest" description="Disordered" evidence="1">
    <location>
        <begin position="35"/>
        <end position="83"/>
    </location>
</feature>
<proteinExistence type="predicted"/>
<name>A0AAD9LM55_9STRA</name>
<evidence type="ECO:0000313" key="3">
    <source>
        <dbReference type="Proteomes" id="UP001259832"/>
    </source>
</evidence>
<comment type="caution">
    <text evidence="2">The sequence shown here is derived from an EMBL/GenBank/DDBJ whole genome shotgun (WGS) entry which is preliminary data.</text>
</comment>
<gene>
    <name evidence="2" type="ORF">P3T76_006480</name>
</gene>
<sequence length="83" mass="9136">MLASFTLSSDLSFKRELRIGGKWLLRLTISSNLNPSRPPLKEAASNGKDQIPNIGSLEDLDQEPGTRTKARELAYGPDQVPEV</sequence>
<accession>A0AAD9LM55</accession>
<dbReference type="AlphaFoldDB" id="A0AAD9LM55"/>
<protein>
    <submittedName>
        <fullName evidence="2">Uncharacterized protein</fullName>
    </submittedName>
</protein>
<organism evidence="2 3">
    <name type="scientific">Phytophthora citrophthora</name>
    <dbReference type="NCBI Taxonomy" id="4793"/>
    <lineage>
        <taxon>Eukaryota</taxon>
        <taxon>Sar</taxon>
        <taxon>Stramenopiles</taxon>
        <taxon>Oomycota</taxon>
        <taxon>Peronosporomycetes</taxon>
        <taxon>Peronosporales</taxon>
        <taxon>Peronosporaceae</taxon>
        <taxon>Phytophthora</taxon>
    </lineage>
</organism>
<reference evidence="2" key="1">
    <citation type="submission" date="2023-08" db="EMBL/GenBank/DDBJ databases">
        <title>Reference Genome Resource for the Citrus Pathogen Phytophthora citrophthora.</title>
        <authorList>
            <person name="Moller H."/>
            <person name="Coetzee B."/>
            <person name="Rose L.J."/>
            <person name="Van Niekerk J.M."/>
        </authorList>
    </citation>
    <scope>NUCLEOTIDE SEQUENCE</scope>
    <source>
        <strain evidence="2">STE-U-9442</strain>
    </source>
</reference>